<dbReference type="Proteomes" id="UP000321304">
    <property type="component" value="Unassembled WGS sequence"/>
</dbReference>
<keyword evidence="4" id="KW-1185">Reference proteome</keyword>
<dbReference type="RefSeq" id="WP_146985114.1">
    <property type="nucleotide sequence ID" value="NZ_VITY01000002.1"/>
</dbReference>
<dbReference type="OrthoDB" id="8017994at2"/>
<comment type="caution">
    <text evidence="3">The sequence shown here is derived from an EMBL/GenBank/DDBJ whole genome shotgun (WGS) entry which is preliminary data.</text>
</comment>
<evidence type="ECO:0000313" key="3">
    <source>
        <dbReference type="EMBL" id="TWC06128.1"/>
    </source>
</evidence>
<evidence type="ECO:0000256" key="1">
    <source>
        <dbReference type="SAM" id="MobiDB-lite"/>
    </source>
</evidence>
<feature type="chain" id="PRO_5021767964" evidence="2">
    <location>
        <begin position="24"/>
        <end position="190"/>
    </location>
</feature>
<dbReference type="InterPro" id="IPR010642">
    <property type="entry name" value="Invasion_prot_B"/>
</dbReference>
<feature type="region of interest" description="Disordered" evidence="1">
    <location>
        <begin position="156"/>
        <end position="190"/>
    </location>
</feature>
<accession>A0A560MFJ3</accession>
<organism evidence="3 4">
    <name type="scientific">Bradyrhizobium macuxiense</name>
    <dbReference type="NCBI Taxonomy" id="1755647"/>
    <lineage>
        <taxon>Bacteria</taxon>
        <taxon>Pseudomonadati</taxon>
        <taxon>Pseudomonadota</taxon>
        <taxon>Alphaproteobacteria</taxon>
        <taxon>Hyphomicrobiales</taxon>
        <taxon>Nitrobacteraceae</taxon>
        <taxon>Bradyrhizobium</taxon>
    </lineage>
</organism>
<evidence type="ECO:0000256" key="2">
    <source>
        <dbReference type="SAM" id="SignalP"/>
    </source>
</evidence>
<dbReference type="InterPro" id="IPR038696">
    <property type="entry name" value="IalB_sf"/>
</dbReference>
<dbReference type="Gene3D" id="2.60.40.1880">
    <property type="entry name" value="Invasion associated locus B (IalB) protein"/>
    <property type="match status" value="1"/>
</dbReference>
<sequence>MRYVALLIGSCAAQLALGGIAQAADPRATELTYEPWTKTCLTEASCFVAAAARGQCAPSGGTISISPQSSTRALLTANVGTRTMLEGTISLRIDQDEPMQIARTHCYTLGCGGTLEANGELIERLKHAQTIVVEAKNLTGQKISLSFPLAHFSQTYDGPGSAPKATSGKSASEPQRQHTEAVKQLPQCDD</sequence>
<dbReference type="Pfam" id="PF06776">
    <property type="entry name" value="IalB"/>
    <property type="match status" value="1"/>
</dbReference>
<name>A0A560MFJ3_9BRAD</name>
<protein>
    <submittedName>
        <fullName evidence="3">Invasion protein IalB</fullName>
    </submittedName>
</protein>
<dbReference type="EMBL" id="VITY01000002">
    <property type="protein sequence ID" value="TWC06128.1"/>
    <property type="molecule type" value="Genomic_DNA"/>
</dbReference>
<dbReference type="AlphaFoldDB" id="A0A560MFJ3"/>
<evidence type="ECO:0000313" key="4">
    <source>
        <dbReference type="Proteomes" id="UP000321304"/>
    </source>
</evidence>
<proteinExistence type="predicted"/>
<feature type="signal peptide" evidence="2">
    <location>
        <begin position="1"/>
        <end position="23"/>
    </location>
</feature>
<gene>
    <name evidence="3" type="ORF">FBZ93_102442</name>
</gene>
<keyword evidence="2" id="KW-0732">Signal</keyword>
<reference evidence="3 4" key="1">
    <citation type="submission" date="2019-06" db="EMBL/GenBank/DDBJ databases">
        <title>Genomic Encyclopedia of Type Strains, Phase IV (KMG-V): Genome sequencing to study the core and pangenomes of soil and plant-associated prokaryotes.</title>
        <authorList>
            <person name="Whitman W."/>
        </authorList>
    </citation>
    <scope>NUCLEOTIDE SEQUENCE [LARGE SCALE GENOMIC DNA]</scope>
    <source>
        <strain evidence="3 4">BR 10355</strain>
    </source>
</reference>